<protein>
    <recommendedName>
        <fullName evidence="4">WD40 repeat-like protein</fullName>
    </recommendedName>
</protein>
<feature type="region of interest" description="Disordered" evidence="1">
    <location>
        <begin position="521"/>
        <end position="540"/>
    </location>
</feature>
<feature type="compositionally biased region" description="Acidic residues" evidence="1">
    <location>
        <begin position="384"/>
        <end position="404"/>
    </location>
</feature>
<dbReference type="OrthoDB" id="5591786at2759"/>
<dbReference type="Proteomes" id="UP000799324">
    <property type="component" value="Unassembled WGS sequence"/>
</dbReference>
<evidence type="ECO:0000256" key="1">
    <source>
        <dbReference type="SAM" id="MobiDB-lite"/>
    </source>
</evidence>
<evidence type="ECO:0000313" key="2">
    <source>
        <dbReference type="EMBL" id="KAF2652427.1"/>
    </source>
</evidence>
<feature type="compositionally biased region" description="Low complexity" evidence="1">
    <location>
        <begin position="790"/>
        <end position="818"/>
    </location>
</feature>
<feature type="region of interest" description="Disordered" evidence="1">
    <location>
        <begin position="742"/>
        <end position="833"/>
    </location>
</feature>
<feature type="compositionally biased region" description="Basic residues" evidence="1">
    <location>
        <begin position="819"/>
        <end position="831"/>
    </location>
</feature>
<feature type="compositionally biased region" description="Acidic residues" evidence="1">
    <location>
        <begin position="746"/>
        <end position="762"/>
    </location>
</feature>
<proteinExistence type="predicted"/>
<sequence length="872" mass="93871">MDDRISCTATGIQRGFHPVADRKGPFLNAWRCEITGLSETHNLYFIALRDLIYVYLPKYPDQSLSEEPALIIHPPVSAPNLPGYINLRHPHSINRLHIDFLGREEVVIVACDDGDVVGYHVSAIQRAVETAAAGTNGDAPIPRGIEPRTFFHTNLKDSAWGIAIHREARMIAFSANTAIVTVIAFALTGKLDEHEQTLEDAHGITNTPWVSFNNTGSDPEGRWLFSGSIDGRTWLWEIRRSQAPRVIQIGECPWAMDPAEAPGDNCRCEGLRRPGSIRTPVSHAVWAAMFIDPRSCRWSASEEDAFGMAPEKLREHNHYATGNPYFWRIQPPLLQFPSTSADDHTPSGLEDSPSGSLLPGTADDEPLILPGSIPNLTVAGTSGSDDDGEDGSTTEGSNDGEDTLDSPGLFQGLVVDPPVQHSQQPSAAPGLFVPESTNESAGAGTAVPSVTADSDTESDPGELPIIEGSSDDDDSDDSVINLVDYNAAAVQAYLFEHGTSILMAKKRLYYEVGTIEKPGAANPSRTTYADGEFHRHSTKRPVPAPYTPYMIITKSEIYLLQPESRTPPRLIPCGDTYLRTPTSSTTPPSPIIVLSNPLYPHADGAPDSNASATAPTIPKPGHITHLPRQPDPNERLNYVQHIPELGIVVVASFGGRCAILSLSVMGSRSSGSGDDDGKGSGSGSSSKGEQGPSTSTRDKLYGFRTEHLLPFPAQEREMLRGGFALGDDRRVLVGVSVGPVQGCFDVSEDGEEDEQDDGDSDTDAGGSSSDEDMDVEVEVDSDGDEEEGNGKSSSKPSPRPTRTTRTARPAAAAPNPKNGKGKAKFGGKGKGRSVEGRRWRLMMLFQDMTVLSYELSRSRPKGETPGLAELVV</sequence>
<dbReference type="EMBL" id="MU004402">
    <property type="protein sequence ID" value="KAF2652427.1"/>
    <property type="molecule type" value="Genomic_DNA"/>
</dbReference>
<evidence type="ECO:0000313" key="3">
    <source>
        <dbReference type="Proteomes" id="UP000799324"/>
    </source>
</evidence>
<feature type="region of interest" description="Disordered" evidence="1">
    <location>
        <begin position="337"/>
        <end position="477"/>
    </location>
</feature>
<evidence type="ECO:0008006" key="4">
    <source>
        <dbReference type="Google" id="ProtNLM"/>
    </source>
</evidence>
<name>A0A6A6SZF2_9PLEO</name>
<feature type="compositionally biased region" description="Acidic residues" evidence="1">
    <location>
        <begin position="769"/>
        <end position="787"/>
    </location>
</feature>
<dbReference type="AlphaFoldDB" id="A0A6A6SZF2"/>
<organism evidence="2 3">
    <name type="scientific">Lophiostoma macrostomum CBS 122681</name>
    <dbReference type="NCBI Taxonomy" id="1314788"/>
    <lineage>
        <taxon>Eukaryota</taxon>
        <taxon>Fungi</taxon>
        <taxon>Dikarya</taxon>
        <taxon>Ascomycota</taxon>
        <taxon>Pezizomycotina</taxon>
        <taxon>Dothideomycetes</taxon>
        <taxon>Pleosporomycetidae</taxon>
        <taxon>Pleosporales</taxon>
        <taxon>Lophiostomataceae</taxon>
        <taxon>Lophiostoma</taxon>
    </lineage>
</organism>
<gene>
    <name evidence="2" type="ORF">K491DRAFT_760368</name>
</gene>
<keyword evidence="3" id="KW-1185">Reference proteome</keyword>
<feature type="region of interest" description="Disordered" evidence="1">
    <location>
        <begin position="666"/>
        <end position="700"/>
    </location>
</feature>
<dbReference type="InterPro" id="IPR014839">
    <property type="entry name" value="Crt10"/>
</dbReference>
<dbReference type="Pfam" id="PF08728">
    <property type="entry name" value="CRT10"/>
    <property type="match status" value="1"/>
</dbReference>
<dbReference type="SUPFAM" id="SSF101898">
    <property type="entry name" value="NHL repeat"/>
    <property type="match status" value="1"/>
</dbReference>
<reference evidence="2" key="1">
    <citation type="journal article" date="2020" name="Stud. Mycol.">
        <title>101 Dothideomycetes genomes: a test case for predicting lifestyles and emergence of pathogens.</title>
        <authorList>
            <person name="Haridas S."/>
            <person name="Albert R."/>
            <person name="Binder M."/>
            <person name="Bloem J."/>
            <person name="Labutti K."/>
            <person name="Salamov A."/>
            <person name="Andreopoulos B."/>
            <person name="Baker S."/>
            <person name="Barry K."/>
            <person name="Bills G."/>
            <person name="Bluhm B."/>
            <person name="Cannon C."/>
            <person name="Castanera R."/>
            <person name="Culley D."/>
            <person name="Daum C."/>
            <person name="Ezra D."/>
            <person name="Gonzalez J."/>
            <person name="Henrissat B."/>
            <person name="Kuo A."/>
            <person name="Liang C."/>
            <person name="Lipzen A."/>
            <person name="Lutzoni F."/>
            <person name="Magnuson J."/>
            <person name="Mondo S."/>
            <person name="Nolan M."/>
            <person name="Ohm R."/>
            <person name="Pangilinan J."/>
            <person name="Park H.-J."/>
            <person name="Ramirez L."/>
            <person name="Alfaro M."/>
            <person name="Sun H."/>
            <person name="Tritt A."/>
            <person name="Yoshinaga Y."/>
            <person name="Zwiers L.-H."/>
            <person name="Turgeon B."/>
            <person name="Goodwin S."/>
            <person name="Spatafora J."/>
            <person name="Crous P."/>
            <person name="Grigoriev I."/>
        </authorList>
    </citation>
    <scope>NUCLEOTIDE SEQUENCE</scope>
    <source>
        <strain evidence="2">CBS 122681</strain>
    </source>
</reference>
<accession>A0A6A6SZF2</accession>
<feature type="region of interest" description="Disordered" evidence="1">
    <location>
        <begin position="602"/>
        <end position="634"/>
    </location>
</feature>